<gene>
    <name evidence="1" type="ORF">Q9313_11705</name>
</gene>
<dbReference type="AlphaFoldDB" id="A0AA50CL82"/>
<dbReference type="Proteomes" id="UP001234585">
    <property type="component" value="Chromosome"/>
</dbReference>
<reference evidence="1 2" key="1">
    <citation type="submission" date="2023-08" db="EMBL/GenBank/DDBJ databases">
        <title>Pathogen: clinical or host-associated sample.</title>
        <authorList>
            <person name="Hergert J."/>
            <person name="Casey R."/>
            <person name="Wagner J."/>
            <person name="Young E.L."/>
            <person name="Oakeson K.F."/>
        </authorList>
    </citation>
    <scope>NUCLEOTIDE SEQUENCE [LARGE SCALE GENOMIC DNA]</scope>
    <source>
        <strain evidence="1 2">1760953</strain>
    </source>
</reference>
<accession>A0AA50CL82</accession>
<dbReference type="EMBL" id="CP132302">
    <property type="protein sequence ID" value="WLR96386.1"/>
    <property type="molecule type" value="Genomic_DNA"/>
</dbReference>
<protein>
    <recommendedName>
        <fullName evidence="3">Methyltransferase family protein</fullName>
    </recommendedName>
</protein>
<evidence type="ECO:0008006" key="3">
    <source>
        <dbReference type="Google" id="ProtNLM"/>
    </source>
</evidence>
<name>A0AA50CL82_9HYPH</name>
<keyword evidence="2" id="KW-1185">Reference proteome</keyword>
<dbReference type="Gene3D" id="3.40.50.150">
    <property type="entry name" value="Vaccinia Virus protein VP39"/>
    <property type="match status" value="1"/>
</dbReference>
<dbReference type="RefSeq" id="WP_306036759.1">
    <property type="nucleotide sequence ID" value="NZ_CP132302.1"/>
</dbReference>
<proteinExistence type="predicted"/>
<evidence type="ECO:0000313" key="2">
    <source>
        <dbReference type="Proteomes" id="UP001234585"/>
    </source>
</evidence>
<evidence type="ECO:0000313" key="1">
    <source>
        <dbReference type="EMBL" id="WLR96386.1"/>
    </source>
</evidence>
<dbReference type="InterPro" id="IPR029063">
    <property type="entry name" value="SAM-dependent_MTases_sf"/>
</dbReference>
<organism evidence="1 2">
    <name type="scientific">Shinella sumterensis</name>
    <dbReference type="NCBI Taxonomy" id="1967501"/>
    <lineage>
        <taxon>Bacteria</taxon>
        <taxon>Pseudomonadati</taxon>
        <taxon>Pseudomonadota</taxon>
        <taxon>Alphaproteobacteria</taxon>
        <taxon>Hyphomicrobiales</taxon>
        <taxon>Rhizobiaceae</taxon>
        <taxon>Shinella</taxon>
    </lineage>
</organism>
<sequence>MNPLFKRIFRKDKLARVAVERLTEPLHINLASLFVAGFGSFRCKVDFDLVIRPQYAFPILRAADLANEWGYKRLTLLEFGVAAGAGLLNICRIAKQVTKVTGVEFRIVGFDTGTGMPEPVDYRDLPEAYAAGDFPMDSERLRENLPANCELILGPITETLPVFLRTVGADAPIGFASIDVDYYSSAKDSLAVFADSPEKYLPLVPVYLDDVGDITVNPWVGEWLAVNEFNDEHAMRKIAPWNMLRARRICKNAKWIEHIYGVHVHDHAIRTPGTQTRTRRTADNEFIGVSFGNKPA</sequence>